<keyword evidence="2" id="KW-1185">Reference proteome</keyword>
<reference evidence="1 2" key="1">
    <citation type="journal article" date="2018" name="G3 (Bethesda)">
        <title>A High-Quality Reference Genome for the Invasive Mosquitofish Gambusia affinis Using a Chicago Library.</title>
        <authorList>
            <person name="Hoffberg S.L."/>
            <person name="Troendle N.J."/>
            <person name="Glenn T.C."/>
            <person name="Mahmud O."/>
            <person name="Louha S."/>
            <person name="Chalopin D."/>
            <person name="Bennetzen J.L."/>
            <person name="Mauricio R."/>
        </authorList>
    </citation>
    <scope>NUCLEOTIDE SEQUENCE [LARGE SCALE GENOMIC DNA]</scope>
    <source>
        <strain evidence="1">NE01/NJP1002.9</strain>
        <tissue evidence="1">Muscle</tissue>
    </source>
</reference>
<evidence type="ECO:0000313" key="1">
    <source>
        <dbReference type="EMBL" id="PWA13831.1"/>
    </source>
</evidence>
<protein>
    <submittedName>
        <fullName evidence="1">Uncharacterized protein</fullName>
    </submittedName>
</protein>
<name>A0A315UQL4_GAMAF</name>
<dbReference type="Proteomes" id="UP000250572">
    <property type="component" value="Unassembled WGS sequence"/>
</dbReference>
<proteinExistence type="predicted"/>
<evidence type="ECO:0000313" key="2">
    <source>
        <dbReference type="Proteomes" id="UP000250572"/>
    </source>
</evidence>
<comment type="caution">
    <text evidence="1">The sequence shown here is derived from an EMBL/GenBank/DDBJ whole genome shotgun (WGS) entry which is preliminary data.</text>
</comment>
<gene>
    <name evidence="1" type="ORF">CCH79_00020498</name>
</gene>
<dbReference type="AlphaFoldDB" id="A0A315UQL4"/>
<dbReference type="EMBL" id="NHOQ01002921">
    <property type="protein sequence ID" value="PWA13831.1"/>
    <property type="molecule type" value="Genomic_DNA"/>
</dbReference>
<organism evidence="1 2">
    <name type="scientific">Gambusia affinis</name>
    <name type="common">Western mosquitofish</name>
    <name type="synonym">Heterandria affinis</name>
    <dbReference type="NCBI Taxonomy" id="33528"/>
    <lineage>
        <taxon>Eukaryota</taxon>
        <taxon>Metazoa</taxon>
        <taxon>Chordata</taxon>
        <taxon>Craniata</taxon>
        <taxon>Vertebrata</taxon>
        <taxon>Euteleostomi</taxon>
        <taxon>Actinopterygii</taxon>
        <taxon>Neopterygii</taxon>
        <taxon>Teleostei</taxon>
        <taxon>Neoteleostei</taxon>
        <taxon>Acanthomorphata</taxon>
        <taxon>Ovalentaria</taxon>
        <taxon>Atherinomorphae</taxon>
        <taxon>Cyprinodontiformes</taxon>
        <taxon>Poeciliidae</taxon>
        <taxon>Poeciliinae</taxon>
        <taxon>Gambusia</taxon>
    </lineage>
</organism>
<accession>A0A315UQL4</accession>
<sequence>MTFGTLSADMRATHYTHDFFLTPRTAVQAMTQTLQTNGVQSLSKTWELSLYELQRTPQLRSNLMRPSQQAPLRPIGHRGVSCTTALPPPQKLSCIFTTQSPAM</sequence>